<keyword evidence="5" id="KW-1185">Reference proteome</keyword>
<feature type="region of interest" description="Disordered" evidence="1">
    <location>
        <begin position="89"/>
        <end position="119"/>
    </location>
</feature>
<comment type="caution">
    <text evidence="4">The sequence shown here is derived from an EMBL/GenBank/DDBJ whole genome shotgun (WGS) entry which is preliminary data.</text>
</comment>
<evidence type="ECO:0000259" key="2">
    <source>
        <dbReference type="Pfam" id="PF04773"/>
    </source>
</evidence>
<dbReference type="Pfam" id="PF16344">
    <property type="entry name" value="FecR_C"/>
    <property type="match status" value="1"/>
</dbReference>
<name>A0ABU1QXJ2_9BACT</name>
<dbReference type="InterPro" id="IPR032508">
    <property type="entry name" value="FecR_C"/>
</dbReference>
<protein>
    <submittedName>
        <fullName evidence="4">Ferric-dicitrate binding protein FerR (Iron transport regulator)</fullName>
    </submittedName>
</protein>
<organism evidence="4 5">
    <name type="scientific">Dyadobacter fermentans</name>
    <dbReference type="NCBI Taxonomy" id="94254"/>
    <lineage>
        <taxon>Bacteria</taxon>
        <taxon>Pseudomonadati</taxon>
        <taxon>Bacteroidota</taxon>
        <taxon>Cytophagia</taxon>
        <taxon>Cytophagales</taxon>
        <taxon>Spirosomataceae</taxon>
        <taxon>Dyadobacter</taxon>
    </lineage>
</organism>
<dbReference type="InterPro" id="IPR012373">
    <property type="entry name" value="Ferrdict_sens_TM"/>
</dbReference>
<dbReference type="Pfam" id="PF04773">
    <property type="entry name" value="FecR"/>
    <property type="match status" value="1"/>
</dbReference>
<reference evidence="4 5" key="1">
    <citation type="submission" date="2023-07" db="EMBL/GenBank/DDBJ databases">
        <title>Sorghum-associated microbial communities from plants grown in Nebraska, USA.</title>
        <authorList>
            <person name="Schachtman D."/>
        </authorList>
    </citation>
    <scope>NUCLEOTIDE SEQUENCE [LARGE SCALE GENOMIC DNA]</scope>
    <source>
        <strain evidence="4 5">BE57</strain>
    </source>
</reference>
<feature type="domain" description="Protein FecR C-terminal" evidence="3">
    <location>
        <begin position="375"/>
        <end position="436"/>
    </location>
</feature>
<feature type="domain" description="FecR protein" evidence="2">
    <location>
        <begin position="223"/>
        <end position="325"/>
    </location>
</feature>
<dbReference type="RefSeq" id="WP_309983125.1">
    <property type="nucleotide sequence ID" value="NZ_JAVDTI010000002.1"/>
</dbReference>
<dbReference type="EMBL" id="JAVDTI010000002">
    <property type="protein sequence ID" value="MDR6805374.1"/>
    <property type="molecule type" value="Genomic_DNA"/>
</dbReference>
<evidence type="ECO:0000256" key="1">
    <source>
        <dbReference type="SAM" id="MobiDB-lite"/>
    </source>
</evidence>
<dbReference type="Proteomes" id="UP001264980">
    <property type="component" value="Unassembled WGS sequence"/>
</dbReference>
<dbReference type="PANTHER" id="PTHR30273">
    <property type="entry name" value="PERIPLASMIC SIGNAL SENSOR AND SIGMA FACTOR ACTIVATOR FECR-RELATED"/>
    <property type="match status" value="1"/>
</dbReference>
<dbReference type="Gene3D" id="3.55.50.30">
    <property type="match status" value="1"/>
</dbReference>
<proteinExistence type="predicted"/>
<evidence type="ECO:0000259" key="3">
    <source>
        <dbReference type="Pfam" id="PF16344"/>
    </source>
</evidence>
<dbReference type="PANTHER" id="PTHR30273:SF2">
    <property type="entry name" value="PROTEIN FECR"/>
    <property type="match status" value="1"/>
</dbReference>
<sequence length="440" mass="49030">MQNRRLDDLFFRYCEKKITDEEREELMAMLLSDDNREQINGLIDQFIRNDGAKHALSDETADDILSSIFSATGMRGTKQELDVNERELGANKQGLGANERGMGGGEQEPDANESGSETRSGPMWLFRLAAASVVLFLVYGSYRWFNKSKPAPQAAVMHSVYGEDAAAGGNRASLTLADGRTYDLNTITERNLLVQPGTTIDKSKGEVIYGKNNTNDGAVAYNVLKTPLGGQYKIVLPDGSRAWLNAGSSLKYPTAFKGDRRDVEMTGEVYFEIEPDKTRPFLVRVADKKRGGKDMEITVLGTHFNISSYGDEPTMQTTLLEGSVRVKKDEVTKVLTPGQQARVVTGEAAHDIAVKTVDTESVVAWKEGRFEFNGNIREIMRQISRWYDLDVKYEGNVERKSFAGTISRKNNVSEVLKMLEMTGGIQFRIDDRKITVKNTD</sequence>
<accession>A0ABU1QXJ2</accession>
<dbReference type="Gene3D" id="2.60.120.1440">
    <property type="match status" value="1"/>
</dbReference>
<dbReference type="InterPro" id="IPR006860">
    <property type="entry name" value="FecR"/>
</dbReference>
<evidence type="ECO:0000313" key="5">
    <source>
        <dbReference type="Proteomes" id="UP001264980"/>
    </source>
</evidence>
<gene>
    <name evidence="4" type="ORF">J2W84_002420</name>
</gene>
<evidence type="ECO:0000313" key="4">
    <source>
        <dbReference type="EMBL" id="MDR6805374.1"/>
    </source>
</evidence>